<dbReference type="EMBL" id="JANRHH010000055">
    <property type="protein sequence ID" value="MDN4595496.1"/>
    <property type="molecule type" value="Genomic_DNA"/>
</dbReference>
<comment type="caution">
    <text evidence="2">The sequence shown here is derived from an EMBL/GenBank/DDBJ whole genome shotgun (WGS) entry which is preliminary data.</text>
</comment>
<protein>
    <submittedName>
        <fullName evidence="2">Uncharacterized protein</fullName>
    </submittedName>
</protein>
<dbReference type="RefSeq" id="WP_301240659.1">
    <property type="nucleotide sequence ID" value="NZ_JANRHH010000055.1"/>
</dbReference>
<evidence type="ECO:0000256" key="1">
    <source>
        <dbReference type="SAM" id="Phobius"/>
    </source>
</evidence>
<evidence type="ECO:0000313" key="3">
    <source>
        <dbReference type="Proteomes" id="UP001174196"/>
    </source>
</evidence>
<keyword evidence="1" id="KW-0472">Membrane</keyword>
<reference evidence="2" key="1">
    <citation type="submission" date="2022-08" db="EMBL/GenBank/DDBJ databases">
        <title>Polycladomyces zharkentsis sp. nov., a novel thermophilic CMC and starch-degrading bacterium isolated from a geothermal spring in Kazakhstan.</title>
        <authorList>
            <person name="Mashzhan A."/>
            <person name="Kistaubaeva A."/>
            <person name="Javier-Lopez R."/>
            <person name="Birkeland N.-K."/>
        </authorList>
    </citation>
    <scope>NUCLEOTIDE SEQUENCE</scope>
    <source>
        <strain evidence="2">KSR 13</strain>
    </source>
</reference>
<feature type="transmembrane region" description="Helical" evidence="1">
    <location>
        <begin position="38"/>
        <end position="57"/>
    </location>
</feature>
<feature type="transmembrane region" description="Helical" evidence="1">
    <location>
        <begin position="6"/>
        <end position="26"/>
    </location>
</feature>
<evidence type="ECO:0000313" key="2">
    <source>
        <dbReference type="EMBL" id="MDN4595496.1"/>
    </source>
</evidence>
<dbReference type="Proteomes" id="UP001174196">
    <property type="component" value="Unassembled WGS sequence"/>
</dbReference>
<keyword evidence="3" id="KW-1185">Reference proteome</keyword>
<proteinExistence type="predicted"/>
<accession>A0ABT8IRR0</accession>
<name>A0ABT8IRR0_9BACL</name>
<gene>
    <name evidence="2" type="ORF">NWF35_16680</name>
</gene>
<keyword evidence="1" id="KW-1133">Transmembrane helix</keyword>
<sequence>MVQRKWLAVLYYAGLVGLTLFMPLAIMTAMRERGEPTLLTWIGGGIAFVIWISYLILPSWLEHRDE</sequence>
<organism evidence="2 3">
    <name type="scientific">Polycladomyces subterraneus</name>
    <dbReference type="NCBI Taxonomy" id="1016997"/>
    <lineage>
        <taxon>Bacteria</taxon>
        <taxon>Bacillati</taxon>
        <taxon>Bacillota</taxon>
        <taxon>Bacilli</taxon>
        <taxon>Bacillales</taxon>
        <taxon>Thermoactinomycetaceae</taxon>
        <taxon>Polycladomyces</taxon>
    </lineage>
</organism>
<keyword evidence="1" id="KW-0812">Transmembrane</keyword>